<evidence type="ECO:0000256" key="10">
    <source>
        <dbReference type="SAM" id="SignalP"/>
    </source>
</evidence>
<dbReference type="GO" id="GO:0004553">
    <property type="term" value="F:hydrolase activity, hydrolyzing O-glycosyl compounds"/>
    <property type="evidence" value="ECO:0007669"/>
    <property type="project" value="InterPro"/>
</dbReference>
<dbReference type="AlphaFoldDB" id="A0A6G0WGF7"/>
<gene>
    <name evidence="12" type="ORF">Ae201684_015523</name>
</gene>
<name>A0A6G0WGF7_9STRA</name>
<dbReference type="Pfam" id="PF00734">
    <property type="entry name" value="CBM_1"/>
    <property type="match status" value="1"/>
</dbReference>
<sequence>MKIAVAIAFVASSILGLTSAQAPVGAYGQCGGNGYTGSKTCVSGYVCNTYSEWYAQCVPGSNNNPVPTNPTTSPPSIAPTTTPKTTQPTAAPTKQPTPSTTTPTVKPTTAPTAAPTVAPTTKQPTPAPTQSTVKPTASPVPPSSAPPSNGQLNFRATTDGILLNGSPFFFKGANYFGMEGDISVPHGLWGGGQSTTIQKIATLLKNNGFNAVRLPFAVDAVLSNKAIDPTKIVNEVALVNQFSGKTLSSAPPSNGQLNFRATTDGILLNGSPFFFKGANYFGMEGDISVPHGLWGGGQSTTIQKIATLLKNNGFNAVRLPFAVDAVLSNKAIDPTKIVNEVALVNQFSGKTLSYFDVMDYTIKIFADNKIVVLLDAHVLTASSGITELWYTSSADQNNFENAWKIVATRYKDTWNVIGADLKNEPHGAATWGSGNSATDWNQAATKWGTTILQIAPRWLIFVEGIAQSSRDQAAYPTFWGENLMDVQRAPITLPVADRLVYSAHVYSSDVSNQPYFSASNYPDNMPSIWDLHFGFVNKKYGPLIMGEWGGKYLASSDIQWQNKFASFLQTNNIGFFYWSLNPNSGDTQGLLADDWNTPRTDKLNMLSIFKGTTIP</sequence>
<feature type="signal peptide" evidence="10">
    <location>
        <begin position="1"/>
        <end position="20"/>
    </location>
</feature>
<dbReference type="Gene3D" id="3.20.20.80">
    <property type="entry name" value="Glycosidases"/>
    <property type="match status" value="2"/>
</dbReference>
<dbReference type="GO" id="GO:0030245">
    <property type="term" value="P:cellulose catabolic process"/>
    <property type="evidence" value="ECO:0007669"/>
    <property type="project" value="UniProtKB-KW"/>
</dbReference>
<dbReference type="InterPro" id="IPR018087">
    <property type="entry name" value="Glyco_hydro_5_CS"/>
</dbReference>
<evidence type="ECO:0000259" key="11">
    <source>
        <dbReference type="PROSITE" id="PS51164"/>
    </source>
</evidence>
<proteinExistence type="inferred from homology"/>
<protein>
    <recommendedName>
        <fullName evidence="11">CBM1 domain-containing protein</fullName>
    </recommendedName>
</protein>
<dbReference type="PROSITE" id="PS51164">
    <property type="entry name" value="CBM1_2"/>
    <property type="match status" value="1"/>
</dbReference>
<evidence type="ECO:0000256" key="6">
    <source>
        <dbReference type="ARBA" id="ARBA00023295"/>
    </source>
</evidence>
<feature type="domain" description="CBM1" evidence="11">
    <location>
        <begin position="22"/>
        <end position="58"/>
    </location>
</feature>
<dbReference type="VEuPathDB" id="FungiDB:AeMF1_014188"/>
<keyword evidence="3 8" id="KW-0378">Hydrolase</keyword>
<accession>A0A6G0WGF7</accession>
<dbReference type="InterPro" id="IPR017853">
    <property type="entry name" value="GH"/>
</dbReference>
<evidence type="ECO:0000256" key="3">
    <source>
        <dbReference type="ARBA" id="ARBA00022801"/>
    </source>
</evidence>
<evidence type="ECO:0000256" key="2">
    <source>
        <dbReference type="ARBA" id="ARBA00022729"/>
    </source>
</evidence>
<dbReference type="PROSITE" id="PS00659">
    <property type="entry name" value="GLYCOSYL_HYDROL_F5"/>
    <property type="match status" value="1"/>
</dbReference>
<dbReference type="InterPro" id="IPR035971">
    <property type="entry name" value="CBD_sf"/>
</dbReference>
<dbReference type="SUPFAM" id="SSF51445">
    <property type="entry name" value="(Trans)glycosidases"/>
    <property type="match status" value="2"/>
</dbReference>
<evidence type="ECO:0000256" key="5">
    <source>
        <dbReference type="ARBA" id="ARBA00023277"/>
    </source>
</evidence>
<dbReference type="SMART" id="SM00236">
    <property type="entry name" value="fCBD"/>
    <property type="match status" value="1"/>
</dbReference>
<dbReference type="VEuPathDB" id="FungiDB:AeMF1_017221"/>
<dbReference type="GO" id="GO:0005576">
    <property type="term" value="C:extracellular region"/>
    <property type="evidence" value="ECO:0007669"/>
    <property type="project" value="InterPro"/>
</dbReference>
<keyword evidence="13" id="KW-1185">Reference proteome</keyword>
<feature type="region of interest" description="Disordered" evidence="9">
    <location>
        <begin position="65"/>
        <end position="151"/>
    </location>
</feature>
<keyword evidence="6 8" id="KW-0326">Glycosidase</keyword>
<dbReference type="PRINTS" id="PR01217">
    <property type="entry name" value="PRICHEXTENSN"/>
</dbReference>
<dbReference type="InterPro" id="IPR001547">
    <property type="entry name" value="Glyco_hydro_5"/>
</dbReference>
<dbReference type="Pfam" id="PF00150">
    <property type="entry name" value="Cellulase"/>
    <property type="match status" value="1"/>
</dbReference>
<dbReference type="PANTHER" id="PTHR35923">
    <property type="entry name" value="MAJOR EXTRACELLULAR ENDOGLUCANASE"/>
    <property type="match status" value="1"/>
</dbReference>
<keyword evidence="2 10" id="KW-0732">Signal</keyword>
<evidence type="ECO:0000256" key="8">
    <source>
        <dbReference type="RuleBase" id="RU361153"/>
    </source>
</evidence>
<dbReference type="EMBL" id="VJMJ01000223">
    <property type="protein sequence ID" value="KAF0726191.1"/>
    <property type="molecule type" value="Genomic_DNA"/>
</dbReference>
<dbReference type="InterPro" id="IPR000254">
    <property type="entry name" value="CBD"/>
</dbReference>
<organism evidence="12 13">
    <name type="scientific">Aphanomyces euteiches</name>
    <dbReference type="NCBI Taxonomy" id="100861"/>
    <lineage>
        <taxon>Eukaryota</taxon>
        <taxon>Sar</taxon>
        <taxon>Stramenopiles</taxon>
        <taxon>Oomycota</taxon>
        <taxon>Saprolegniomycetes</taxon>
        <taxon>Saprolegniales</taxon>
        <taxon>Verrucalvaceae</taxon>
        <taxon>Aphanomyces</taxon>
    </lineage>
</organism>
<dbReference type="SUPFAM" id="SSF57180">
    <property type="entry name" value="Cellulose-binding domain"/>
    <property type="match status" value="1"/>
</dbReference>
<keyword evidence="5" id="KW-0119">Carbohydrate metabolism</keyword>
<evidence type="ECO:0000313" key="13">
    <source>
        <dbReference type="Proteomes" id="UP000481153"/>
    </source>
</evidence>
<keyword evidence="7" id="KW-0624">Polysaccharide degradation</keyword>
<dbReference type="GO" id="GO:0030248">
    <property type="term" value="F:cellulose binding"/>
    <property type="evidence" value="ECO:0007669"/>
    <property type="project" value="InterPro"/>
</dbReference>
<dbReference type="VEuPathDB" id="FungiDB:AeMF1_007985"/>
<keyword evidence="4" id="KW-0136">Cellulose degradation</keyword>
<evidence type="ECO:0000256" key="1">
    <source>
        <dbReference type="ARBA" id="ARBA00005641"/>
    </source>
</evidence>
<feature type="compositionally biased region" description="Low complexity" evidence="9">
    <location>
        <begin position="78"/>
        <end position="137"/>
    </location>
</feature>
<dbReference type="PANTHER" id="PTHR35923:SF2">
    <property type="entry name" value="ENDOGLUCANASE"/>
    <property type="match status" value="1"/>
</dbReference>
<dbReference type="Proteomes" id="UP000481153">
    <property type="component" value="Unassembled WGS sequence"/>
</dbReference>
<reference evidence="12 13" key="1">
    <citation type="submission" date="2019-07" db="EMBL/GenBank/DDBJ databases">
        <title>Genomics analysis of Aphanomyces spp. identifies a new class of oomycete effector associated with host adaptation.</title>
        <authorList>
            <person name="Gaulin E."/>
        </authorList>
    </citation>
    <scope>NUCLEOTIDE SEQUENCE [LARGE SCALE GENOMIC DNA]</scope>
    <source>
        <strain evidence="12 13">ATCC 201684</strain>
    </source>
</reference>
<evidence type="ECO:0000256" key="9">
    <source>
        <dbReference type="SAM" id="MobiDB-lite"/>
    </source>
</evidence>
<dbReference type="PROSITE" id="PS00562">
    <property type="entry name" value="CBM1_1"/>
    <property type="match status" value="1"/>
</dbReference>
<evidence type="ECO:0000256" key="7">
    <source>
        <dbReference type="ARBA" id="ARBA00023326"/>
    </source>
</evidence>
<feature type="chain" id="PRO_5026102481" description="CBM1 domain-containing protein" evidence="10">
    <location>
        <begin position="21"/>
        <end position="615"/>
    </location>
</feature>
<comment type="similarity">
    <text evidence="1 8">Belongs to the glycosyl hydrolase 5 (cellulase A) family.</text>
</comment>
<comment type="caution">
    <text evidence="12">The sequence shown here is derived from an EMBL/GenBank/DDBJ whole genome shotgun (WGS) entry which is preliminary data.</text>
</comment>
<evidence type="ECO:0000256" key="4">
    <source>
        <dbReference type="ARBA" id="ARBA00023001"/>
    </source>
</evidence>
<evidence type="ECO:0000313" key="12">
    <source>
        <dbReference type="EMBL" id="KAF0726191.1"/>
    </source>
</evidence>